<dbReference type="Pfam" id="PF03729">
    <property type="entry name" value="DUF308"/>
    <property type="match status" value="2"/>
</dbReference>
<dbReference type="PANTHER" id="PTHR34989:SF1">
    <property type="entry name" value="PROTEIN HDED"/>
    <property type="match status" value="1"/>
</dbReference>
<dbReference type="AlphaFoldDB" id="A0A1H9TX78"/>
<evidence type="ECO:0000313" key="2">
    <source>
        <dbReference type="EMBL" id="SES01363.1"/>
    </source>
</evidence>
<reference evidence="2 3" key="1">
    <citation type="submission" date="2016-10" db="EMBL/GenBank/DDBJ databases">
        <authorList>
            <person name="de Groot N.N."/>
        </authorList>
    </citation>
    <scope>NUCLEOTIDE SEQUENCE [LARGE SCALE GENOMIC DNA]</scope>
    <source>
        <strain evidence="2 3">DSM 16859</strain>
    </source>
</reference>
<dbReference type="GO" id="GO:0005886">
    <property type="term" value="C:plasma membrane"/>
    <property type="evidence" value="ECO:0007669"/>
    <property type="project" value="TreeGrafter"/>
</dbReference>
<evidence type="ECO:0000256" key="1">
    <source>
        <dbReference type="SAM" id="Phobius"/>
    </source>
</evidence>
<dbReference type="PANTHER" id="PTHR34989">
    <property type="entry name" value="PROTEIN HDED"/>
    <property type="match status" value="1"/>
</dbReference>
<dbReference type="InterPro" id="IPR005325">
    <property type="entry name" value="DUF308_memb"/>
</dbReference>
<dbReference type="RefSeq" id="WP_091971152.1">
    <property type="nucleotide sequence ID" value="NZ_FOGZ01000030.1"/>
</dbReference>
<feature type="transmembrane region" description="Helical" evidence="1">
    <location>
        <begin position="164"/>
        <end position="186"/>
    </location>
</feature>
<keyword evidence="1" id="KW-0812">Transmembrane</keyword>
<feature type="transmembrane region" description="Helical" evidence="1">
    <location>
        <begin position="139"/>
        <end position="158"/>
    </location>
</feature>
<keyword evidence="3" id="KW-1185">Reference proteome</keyword>
<feature type="transmembrane region" description="Helical" evidence="1">
    <location>
        <begin position="107"/>
        <end position="127"/>
    </location>
</feature>
<dbReference type="OrthoDB" id="3238356at2"/>
<protein>
    <submittedName>
        <fullName evidence="2">Uncharacterized membrane protein HdeD, DUF308 family</fullName>
    </submittedName>
</protein>
<sequence>MTDSNPLQGTVQNSPFEELTNMARIALGLSGLVTAVIGFLILIWPGHTAMVVAAMFAIYALIAGIVQAALAIFARRADALRRVGYVVTAILLIVAGIIMLANLRTAAASLAVLLGITVGILWILQGIGSVLSSWGQRSVWAVVFGAISIVAGIVLLTSPAWGGAFLWLMLGISLLVLGLIQIGHAFSIGK</sequence>
<accession>A0A1H9TX78</accession>
<proteinExistence type="predicted"/>
<dbReference type="InterPro" id="IPR052712">
    <property type="entry name" value="Acid_resist_chaperone_HdeD"/>
</dbReference>
<dbReference type="STRING" id="64702.SAMN05443377_1306"/>
<organism evidence="2 3">
    <name type="scientific">Propionibacterium cyclohexanicum</name>
    <dbReference type="NCBI Taxonomy" id="64702"/>
    <lineage>
        <taxon>Bacteria</taxon>
        <taxon>Bacillati</taxon>
        <taxon>Actinomycetota</taxon>
        <taxon>Actinomycetes</taxon>
        <taxon>Propionibacteriales</taxon>
        <taxon>Propionibacteriaceae</taxon>
        <taxon>Propionibacterium</taxon>
    </lineage>
</organism>
<evidence type="ECO:0000313" key="3">
    <source>
        <dbReference type="Proteomes" id="UP000198815"/>
    </source>
</evidence>
<feature type="transmembrane region" description="Helical" evidence="1">
    <location>
        <begin position="83"/>
        <end position="101"/>
    </location>
</feature>
<keyword evidence="1" id="KW-0472">Membrane</keyword>
<gene>
    <name evidence="2" type="ORF">SAMN05443377_1306</name>
</gene>
<dbReference type="Proteomes" id="UP000198815">
    <property type="component" value="Unassembled WGS sequence"/>
</dbReference>
<feature type="transmembrane region" description="Helical" evidence="1">
    <location>
        <begin position="50"/>
        <end position="74"/>
    </location>
</feature>
<name>A0A1H9TX78_9ACTN</name>
<dbReference type="EMBL" id="FOGZ01000030">
    <property type="protein sequence ID" value="SES01363.1"/>
    <property type="molecule type" value="Genomic_DNA"/>
</dbReference>
<keyword evidence="1" id="KW-1133">Transmembrane helix</keyword>
<feature type="transmembrane region" description="Helical" evidence="1">
    <location>
        <begin position="25"/>
        <end position="44"/>
    </location>
</feature>